<dbReference type="SUPFAM" id="SSF53335">
    <property type="entry name" value="S-adenosyl-L-methionine-dependent methyltransferases"/>
    <property type="match status" value="1"/>
</dbReference>
<evidence type="ECO:0000313" key="4">
    <source>
        <dbReference type="EMBL" id="QQM67088.1"/>
    </source>
</evidence>
<dbReference type="KEGG" id="awe:JG540_08630"/>
<sequence>MSPSDVIASATPFNDARLAVIYDVDNPAGADHDFYRALAAETGARSIVDLGCGTGILTVTLAAPGRRVLGIDPAPAMLERAHSRPGGDAVEWVTGTANQIPPGLADLVVMTGNVAMHIVGDAWPQTLAAIAAGLRPGGVLAFETRNPVARAWEGWQAAPAVRQTPVGAVRESLTTTPPDADGIVVMTYRNEMLDDGDVLAGEQRLQFRSHEQLRADLCAAGLQVEATYGDWGRTPFSGGPDQRLMVLVARRPVD</sequence>
<dbReference type="RefSeq" id="WP_200275375.1">
    <property type="nucleotide sequence ID" value="NZ_CP066802.1"/>
</dbReference>
<dbReference type="Pfam" id="PF13649">
    <property type="entry name" value="Methyltransf_25"/>
    <property type="match status" value="1"/>
</dbReference>
<evidence type="ECO:0000256" key="1">
    <source>
        <dbReference type="ARBA" id="ARBA00022603"/>
    </source>
</evidence>
<gene>
    <name evidence="4" type="ORF">JG540_08630</name>
</gene>
<evidence type="ECO:0000256" key="2">
    <source>
        <dbReference type="ARBA" id="ARBA00022679"/>
    </source>
</evidence>
<dbReference type="EMBL" id="CP066802">
    <property type="protein sequence ID" value="QQM67088.1"/>
    <property type="molecule type" value="Genomic_DNA"/>
</dbReference>
<organism evidence="4 5">
    <name type="scientific">Actinomyces weissii</name>
    <dbReference type="NCBI Taxonomy" id="675090"/>
    <lineage>
        <taxon>Bacteria</taxon>
        <taxon>Bacillati</taxon>
        <taxon>Actinomycetota</taxon>
        <taxon>Actinomycetes</taxon>
        <taxon>Actinomycetales</taxon>
        <taxon>Actinomycetaceae</taxon>
        <taxon>Actinomyces</taxon>
    </lineage>
</organism>
<keyword evidence="5" id="KW-1185">Reference proteome</keyword>
<dbReference type="AlphaFoldDB" id="A0A7T7M936"/>
<proteinExistence type="predicted"/>
<dbReference type="InterPro" id="IPR041698">
    <property type="entry name" value="Methyltransf_25"/>
</dbReference>
<feature type="domain" description="Methyltransferase" evidence="3">
    <location>
        <begin position="47"/>
        <end position="138"/>
    </location>
</feature>
<name>A0A7T7M936_9ACTO</name>
<keyword evidence="1 4" id="KW-0489">Methyltransferase</keyword>
<evidence type="ECO:0000259" key="3">
    <source>
        <dbReference type="Pfam" id="PF13649"/>
    </source>
</evidence>
<accession>A0A7T7M936</accession>
<dbReference type="PANTHER" id="PTHR43861">
    <property type="entry name" value="TRANS-ACONITATE 2-METHYLTRANSFERASE-RELATED"/>
    <property type="match status" value="1"/>
</dbReference>
<dbReference type="GO" id="GO:0008168">
    <property type="term" value="F:methyltransferase activity"/>
    <property type="evidence" value="ECO:0007669"/>
    <property type="project" value="UniProtKB-KW"/>
</dbReference>
<dbReference type="GO" id="GO:0032259">
    <property type="term" value="P:methylation"/>
    <property type="evidence" value="ECO:0007669"/>
    <property type="project" value="UniProtKB-KW"/>
</dbReference>
<keyword evidence="2 4" id="KW-0808">Transferase</keyword>
<dbReference type="CDD" id="cd02440">
    <property type="entry name" value="AdoMet_MTases"/>
    <property type="match status" value="1"/>
</dbReference>
<dbReference type="Gene3D" id="3.40.50.150">
    <property type="entry name" value="Vaccinia Virus protein VP39"/>
    <property type="match status" value="1"/>
</dbReference>
<reference evidence="4 5" key="1">
    <citation type="submission" date="2020-12" db="EMBL/GenBank/DDBJ databases">
        <authorList>
            <person name="Zhou J."/>
        </authorList>
    </citation>
    <scope>NUCLEOTIDE SEQUENCE [LARGE SCALE GENOMIC DNA]</scope>
    <source>
        <strain evidence="4 5">CCUG 61299</strain>
    </source>
</reference>
<protein>
    <submittedName>
        <fullName evidence="4">Class I SAM-dependent methyltransferase</fullName>
    </submittedName>
</protein>
<dbReference type="PANTHER" id="PTHR43861:SF1">
    <property type="entry name" value="TRANS-ACONITATE 2-METHYLTRANSFERASE"/>
    <property type="match status" value="1"/>
</dbReference>
<evidence type="ECO:0000313" key="5">
    <source>
        <dbReference type="Proteomes" id="UP000595895"/>
    </source>
</evidence>
<dbReference type="InterPro" id="IPR029063">
    <property type="entry name" value="SAM-dependent_MTases_sf"/>
</dbReference>
<dbReference type="Proteomes" id="UP000595895">
    <property type="component" value="Chromosome"/>
</dbReference>